<evidence type="ECO:0000313" key="1">
    <source>
        <dbReference type="EMBL" id="EXX71142.1"/>
    </source>
</evidence>
<evidence type="ECO:0000313" key="2">
    <source>
        <dbReference type="Proteomes" id="UP000022910"/>
    </source>
</evidence>
<organism evidence="1 2">
    <name type="scientific">Rhizophagus irregularis (strain DAOM 197198w)</name>
    <name type="common">Glomus intraradices</name>
    <dbReference type="NCBI Taxonomy" id="1432141"/>
    <lineage>
        <taxon>Eukaryota</taxon>
        <taxon>Fungi</taxon>
        <taxon>Fungi incertae sedis</taxon>
        <taxon>Mucoromycota</taxon>
        <taxon>Glomeromycotina</taxon>
        <taxon>Glomeromycetes</taxon>
        <taxon>Glomerales</taxon>
        <taxon>Glomeraceae</taxon>
        <taxon>Rhizophagus</taxon>
    </lineage>
</organism>
<reference evidence="1 2" key="1">
    <citation type="submission" date="2014-02" db="EMBL/GenBank/DDBJ databases">
        <title>Single nucleus genome sequencing reveals high similarity among nuclei of an endomycorrhizal fungus.</title>
        <authorList>
            <person name="Lin K."/>
            <person name="Geurts R."/>
            <person name="Zhang Z."/>
            <person name="Limpens E."/>
            <person name="Saunders D.G."/>
            <person name="Mu D."/>
            <person name="Pang E."/>
            <person name="Cao H."/>
            <person name="Cha H."/>
            <person name="Lin T."/>
            <person name="Zhou Q."/>
            <person name="Shang Y."/>
            <person name="Li Y."/>
            <person name="Ivanov S."/>
            <person name="Sharma T."/>
            <person name="Velzen R.V."/>
            <person name="Ruijter N.D."/>
            <person name="Aanen D.K."/>
            <person name="Win J."/>
            <person name="Kamoun S."/>
            <person name="Bisseling T."/>
            <person name="Huang S."/>
        </authorList>
    </citation>
    <scope>NUCLEOTIDE SEQUENCE [LARGE SCALE GENOMIC DNA]</scope>
    <source>
        <strain evidence="2">DAOM197198w</strain>
    </source>
</reference>
<dbReference type="AlphaFoldDB" id="A0A015JNQ6"/>
<name>A0A015JNQ6_RHIIW</name>
<gene>
    <name evidence="1" type="ORF">RirG_081010</name>
</gene>
<protein>
    <submittedName>
        <fullName evidence="1">Uncharacterized protein</fullName>
    </submittedName>
</protein>
<dbReference type="HOGENOM" id="CLU_1579356_0_0_1"/>
<dbReference type="OrthoDB" id="2308718at2759"/>
<dbReference type="EMBL" id="JEMT01016244">
    <property type="protein sequence ID" value="EXX71142.1"/>
    <property type="molecule type" value="Genomic_DNA"/>
</dbReference>
<keyword evidence="2" id="KW-1185">Reference proteome</keyword>
<accession>A0A015JNQ6</accession>
<dbReference type="Proteomes" id="UP000022910">
    <property type="component" value="Unassembled WGS sequence"/>
</dbReference>
<proteinExistence type="predicted"/>
<sequence length="176" mass="20871">MTLCKSEDYEYRIKNDENRKEMCEKALENISYNGEFRQNSFFIRRSKLEDTINCWQNSFPELREQLKGWRKSDVGSKFTSKEILSPLRRGKKIKFVFLKIYDRGEGEDTEDTEDTLRCVSISGEVSIKVKVMDRMFGLKRWIGENIKEHTRMIKSHPEIMAALIMSRGKNLNVLWE</sequence>
<comment type="caution">
    <text evidence="1">The sequence shown here is derived from an EMBL/GenBank/DDBJ whole genome shotgun (WGS) entry which is preliminary data.</text>
</comment>